<dbReference type="SUPFAM" id="SSF54928">
    <property type="entry name" value="RNA-binding domain, RBD"/>
    <property type="match status" value="1"/>
</dbReference>
<dbReference type="OrthoDB" id="1923695at2759"/>
<dbReference type="InterPro" id="IPR035979">
    <property type="entry name" value="RBD_domain_sf"/>
</dbReference>
<reference evidence="2" key="1">
    <citation type="submission" date="2020-03" db="EMBL/GenBank/DDBJ databases">
        <title>A high-quality chromosome-level genome assembly of a woody plant with both climbing and erect habits, Rhamnella rubrinervis.</title>
        <authorList>
            <person name="Lu Z."/>
            <person name="Yang Y."/>
            <person name="Zhu X."/>
            <person name="Sun Y."/>
        </authorList>
    </citation>
    <scope>NUCLEOTIDE SEQUENCE</scope>
    <source>
        <strain evidence="2">BYM</strain>
        <tissue evidence="2">Leaf</tissue>
    </source>
</reference>
<dbReference type="InterPro" id="IPR000504">
    <property type="entry name" value="RRM_dom"/>
</dbReference>
<comment type="caution">
    <text evidence="2">The sequence shown here is derived from an EMBL/GenBank/DDBJ whole genome shotgun (WGS) entry which is preliminary data.</text>
</comment>
<evidence type="ECO:0000259" key="1">
    <source>
        <dbReference type="SMART" id="SM00360"/>
    </source>
</evidence>
<evidence type="ECO:0000313" key="3">
    <source>
        <dbReference type="Proteomes" id="UP000796880"/>
    </source>
</evidence>
<dbReference type="InterPro" id="IPR012677">
    <property type="entry name" value="Nucleotide-bd_a/b_plait_sf"/>
</dbReference>
<protein>
    <recommendedName>
        <fullName evidence="1">RRM domain-containing protein</fullName>
    </recommendedName>
</protein>
<sequence>MVKPNKLRASLCAAITGEHGIISASAILRASAYMRNICLSEGIQSLKQSFHNASDEDEFSVLGPVVGKGETNIRKLMTEKPDHYRKLNSTIKASSRSSLPAKSIPKLKENFSELYNSSPTVFLKLENQKNVYGSDINNKSTSNFKKLKSICVKNLPSVLSLSQLKEALSVFGMISHASLRTKQDELDCCDVEFESVESSKRAISVGGITVKSYNLVICPLHCQETVTIRISNIGSGTTNSAIRSICKYYGTMEGLVRRKVDAVDAMFTVEDNAETQSILQKLKQTTVVDHKWSAQLHHTDSTPAGIINQDDGNFNLGVQISRNLADWNRQAVYVEDLEYLHKSLMHIEAHSDHQYYYREQ</sequence>
<dbReference type="Pfam" id="PF00076">
    <property type="entry name" value="RRM_1"/>
    <property type="match status" value="1"/>
</dbReference>
<dbReference type="AlphaFoldDB" id="A0A8K0E452"/>
<gene>
    <name evidence="2" type="ORF">FNV43_RR23614</name>
</gene>
<evidence type="ECO:0000313" key="2">
    <source>
        <dbReference type="EMBL" id="KAF3436522.1"/>
    </source>
</evidence>
<dbReference type="SMART" id="SM00360">
    <property type="entry name" value="RRM"/>
    <property type="match status" value="2"/>
</dbReference>
<feature type="domain" description="RRM" evidence="1">
    <location>
        <begin position="227"/>
        <end position="295"/>
    </location>
</feature>
<feature type="domain" description="RRM" evidence="1">
    <location>
        <begin position="149"/>
        <end position="218"/>
    </location>
</feature>
<keyword evidence="3" id="KW-1185">Reference proteome</keyword>
<dbReference type="Proteomes" id="UP000796880">
    <property type="component" value="Unassembled WGS sequence"/>
</dbReference>
<dbReference type="Gene3D" id="3.30.70.330">
    <property type="match status" value="1"/>
</dbReference>
<dbReference type="CDD" id="cd00590">
    <property type="entry name" value="RRM_SF"/>
    <property type="match status" value="1"/>
</dbReference>
<dbReference type="EMBL" id="VOIH02000010">
    <property type="protein sequence ID" value="KAF3436522.1"/>
    <property type="molecule type" value="Genomic_DNA"/>
</dbReference>
<dbReference type="GO" id="GO:0003723">
    <property type="term" value="F:RNA binding"/>
    <property type="evidence" value="ECO:0007669"/>
    <property type="project" value="InterPro"/>
</dbReference>
<proteinExistence type="predicted"/>
<accession>A0A8K0E452</accession>
<name>A0A8K0E452_9ROSA</name>
<organism evidence="2 3">
    <name type="scientific">Rhamnella rubrinervis</name>
    <dbReference type="NCBI Taxonomy" id="2594499"/>
    <lineage>
        <taxon>Eukaryota</taxon>
        <taxon>Viridiplantae</taxon>
        <taxon>Streptophyta</taxon>
        <taxon>Embryophyta</taxon>
        <taxon>Tracheophyta</taxon>
        <taxon>Spermatophyta</taxon>
        <taxon>Magnoliopsida</taxon>
        <taxon>eudicotyledons</taxon>
        <taxon>Gunneridae</taxon>
        <taxon>Pentapetalae</taxon>
        <taxon>rosids</taxon>
        <taxon>fabids</taxon>
        <taxon>Rosales</taxon>
        <taxon>Rhamnaceae</taxon>
        <taxon>rhamnoid group</taxon>
        <taxon>Rhamneae</taxon>
        <taxon>Rhamnella</taxon>
    </lineage>
</organism>